<comment type="subcellular location">
    <subcellularLocation>
        <location evidence="1">Secreted</location>
    </subcellularLocation>
</comment>
<protein>
    <recommendedName>
        <fullName evidence="7">MD-2-related lipid-recognition domain-containing protein</fullName>
    </recommendedName>
</protein>
<evidence type="ECO:0000313" key="9">
    <source>
        <dbReference type="Proteomes" id="UP001497525"/>
    </source>
</evidence>
<proteinExistence type="inferred from homology"/>
<dbReference type="SMART" id="SM00737">
    <property type="entry name" value="ML"/>
    <property type="match status" value="1"/>
</dbReference>
<comment type="caution">
    <text evidence="8">The sequence shown here is derived from an EMBL/GenBank/DDBJ whole genome shotgun (WGS) entry which is preliminary data.</text>
</comment>
<dbReference type="InterPro" id="IPR014756">
    <property type="entry name" value="Ig_E-set"/>
</dbReference>
<dbReference type="PANTHER" id="PTHR11306:SF68">
    <property type="entry name" value="NPC INTRACELLULAR CHOLESTEROL TRANSPORTER 2"/>
    <property type="match status" value="1"/>
</dbReference>
<accession>A0AAV2TGU6</accession>
<dbReference type="Proteomes" id="UP001497525">
    <property type="component" value="Unassembled WGS sequence"/>
</dbReference>
<dbReference type="InterPro" id="IPR039670">
    <property type="entry name" value="NPC2-like"/>
</dbReference>
<evidence type="ECO:0000256" key="5">
    <source>
        <dbReference type="ARBA" id="ARBA00023157"/>
    </source>
</evidence>
<keyword evidence="5" id="KW-1015">Disulfide bond</keyword>
<organism evidence="8 9">
    <name type="scientific">Calicophoron daubneyi</name>
    <name type="common">Rumen fluke</name>
    <name type="synonym">Paramphistomum daubneyi</name>
    <dbReference type="NCBI Taxonomy" id="300641"/>
    <lineage>
        <taxon>Eukaryota</taxon>
        <taxon>Metazoa</taxon>
        <taxon>Spiralia</taxon>
        <taxon>Lophotrochozoa</taxon>
        <taxon>Platyhelminthes</taxon>
        <taxon>Trematoda</taxon>
        <taxon>Digenea</taxon>
        <taxon>Plagiorchiida</taxon>
        <taxon>Pronocephalata</taxon>
        <taxon>Paramphistomoidea</taxon>
        <taxon>Paramphistomidae</taxon>
        <taxon>Calicophoron</taxon>
    </lineage>
</organism>
<dbReference type="FunFam" id="2.60.40.770:FF:000001">
    <property type="entry name" value="NPC intracellular cholesterol transporter 2"/>
    <property type="match status" value="1"/>
</dbReference>
<sequence length="158" mass="17316">MQAEKKTMTEFLILLLTAVTSQLTLASPVRFQDCGSSKGSLIEVHVDPCDSNPCTLYKGRQVTLKLVFNSKEHITDAKAVIHGIILGIPVPFPLEDARVCPNVEPACPLDPSVGKYTYTVSFPVKHAYPSIRLKVRVAIQNAEKENVICARLPVQISS</sequence>
<keyword evidence="3" id="KW-0964">Secreted</keyword>
<dbReference type="Gene3D" id="2.60.40.770">
    <property type="match status" value="1"/>
</dbReference>
<feature type="chain" id="PRO_5043382662" description="MD-2-related lipid-recognition domain-containing protein" evidence="6">
    <location>
        <begin position="27"/>
        <end position="158"/>
    </location>
</feature>
<evidence type="ECO:0000256" key="3">
    <source>
        <dbReference type="ARBA" id="ARBA00022525"/>
    </source>
</evidence>
<dbReference type="Pfam" id="PF02221">
    <property type="entry name" value="E1_DerP2_DerF2"/>
    <property type="match status" value="1"/>
</dbReference>
<evidence type="ECO:0000256" key="1">
    <source>
        <dbReference type="ARBA" id="ARBA00004613"/>
    </source>
</evidence>
<evidence type="ECO:0000256" key="4">
    <source>
        <dbReference type="ARBA" id="ARBA00022729"/>
    </source>
</evidence>
<evidence type="ECO:0000256" key="6">
    <source>
        <dbReference type="SAM" id="SignalP"/>
    </source>
</evidence>
<keyword evidence="4 6" id="KW-0732">Signal</keyword>
<dbReference type="CDD" id="cd00916">
    <property type="entry name" value="Npc2_like"/>
    <property type="match status" value="1"/>
</dbReference>
<dbReference type="GO" id="GO:0032367">
    <property type="term" value="P:intracellular cholesterol transport"/>
    <property type="evidence" value="ECO:0007669"/>
    <property type="project" value="InterPro"/>
</dbReference>
<dbReference type="AlphaFoldDB" id="A0AAV2TGU6"/>
<comment type="similarity">
    <text evidence="2">Belongs to the NPC2 family.</text>
</comment>
<dbReference type="InterPro" id="IPR033916">
    <property type="entry name" value="ML_Npc2-like"/>
</dbReference>
<name>A0AAV2TGU6_CALDB</name>
<evidence type="ECO:0000256" key="2">
    <source>
        <dbReference type="ARBA" id="ARBA00006370"/>
    </source>
</evidence>
<reference evidence="8" key="1">
    <citation type="submission" date="2024-06" db="EMBL/GenBank/DDBJ databases">
        <authorList>
            <person name="Liu X."/>
            <person name="Lenzi L."/>
            <person name="Haldenby T S."/>
            <person name="Uol C."/>
        </authorList>
    </citation>
    <scope>NUCLEOTIDE SEQUENCE</scope>
</reference>
<evidence type="ECO:0000313" key="8">
    <source>
        <dbReference type="EMBL" id="CAL5136355.1"/>
    </source>
</evidence>
<dbReference type="PANTHER" id="PTHR11306">
    <property type="entry name" value="NIEMANN PICK TYPE C2 PROTEIN NPC2-RELATED"/>
    <property type="match status" value="1"/>
</dbReference>
<dbReference type="InterPro" id="IPR003172">
    <property type="entry name" value="ML_dom"/>
</dbReference>
<feature type="signal peptide" evidence="6">
    <location>
        <begin position="1"/>
        <end position="26"/>
    </location>
</feature>
<dbReference type="GO" id="GO:0032934">
    <property type="term" value="F:sterol binding"/>
    <property type="evidence" value="ECO:0007669"/>
    <property type="project" value="InterPro"/>
</dbReference>
<feature type="domain" description="MD-2-related lipid-recognition" evidence="7">
    <location>
        <begin position="31"/>
        <end position="154"/>
    </location>
</feature>
<dbReference type="GO" id="GO:0005576">
    <property type="term" value="C:extracellular region"/>
    <property type="evidence" value="ECO:0007669"/>
    <property type="project" value="UniProtKB-SubCell"/>
</dbReference>
<gene>
    <name evidence="8" type="ORF">CDAUBV1_LOCUS10415</name>
</gene>
<dbReference type="EMBL" id="CAXLJL010000312">
    <property type="protein sequence ID" value="CAL5136355.1"/>
    <property type="molecule type" value="Genomic_DNA"/>
</dbReference>
<evidence type="ECO:0000259" key="7">
    <source>
        <dbReference type="SMART" id="SM00737"/>
    </source>
</evidence>
<dbReference type="SUPFAM" id="SSF81296">
    <property type="entry name" value="E set domains"/>
    <property type="match status" value="1"/>
</dbReference>